<evidence type="ECO:0000256" key="13">
    <source>
        <dbReference type="RuleBase" id="RU000461"/>
    </source>
</evidence>
<evidence type="ECO:0000256" key="4">
    <source>
        <dbReference type="ARBA" id="ARBA00022617"/>
    </source>
</evidence>
<evidence type="ECO:0000256" key="10">
    <source>
        <dbReference type="ARBA" id="ARBA00023033"/>
    </source>
</evidence>
<keyword evidence="8 13" id="KW-0560">Oxidoreductase</keyword>
<keyword evidence="6 12" id="KW-0479">Metal-binding</keyword>
<dbReference type="Proteomes" id="UP000237105">
    <property type="component" value="Unassembled WGS sequence"/>
</dbReference>
<keyword evidence="10 13" id="KW-0503">Monooxygenase</keyword>
<comment type="subcellular location">
    <subcellularLocation>
        <location evidence="2">Membrane</location>
        <topology evidence="2">Single-pass membrane protein</topology>
    </subcellularLocation>
</comment>
<protein>
    <submittedName>
        <fullName evidence="14">Cytochrome P450, E-class, group I</fullName>
    </submittedName>
</protein>
<dbReference type="OrthoDB" id="1470350at2759"/>
<dbReference type="GO" id="GO:0020037">
    <property type="term" value="F:heme binding"/>
    <property type="evidence" value="ECO:0007669"/>
    <property type="project" value="InterPro"/>
</dbReference>
<keyword evidence="5" id="KW-0812">Transmembrane</keyword>
<dbReference type="PRINTS" id="PR00463">
    <property type="entry name" value="EP450I"/>
</dbReference>
<accession>A0A2P5C8H8</accession>
<dbReference type="GO" id="GO:0016020">
    <property type="term" value="C:membrane"/>
    <property type="evidence" value="ECO:0007669"/>
    <property type="project" value="UniProtKB-SubCell"/>
</dbReference>
<evidence type="ECO:0000256" key="1">
    <source>
        <dbReference type="ARBA" id="ARBA00001971"/>
    </source>
</evidence>
<comment type="caution">
    <text evidence="14">The sequence shown here is derived from an EMBL/GenBank/DDBJ whole genome shotgun (WGS) entry which is preliminary data.</text>
</comment>
<reference evidence="15" key="1">
    <citation type="submission" date="2016-06" db="EMBL/GenBank/DDBJ databases">
        <title>Parallel loss of symbiosis genes in relatives of nitrogen-fixing non-legume Parasponia.</title>
        <authorList>
            <person name="Van Velzen R."/>
            <person name="Holmer R."/>
            <person name="Bu F."/>
            <person name="Rutten L."/>
            <person name="Van Zeijl A."/>
            <person name="Liu W."/>
            <person name="Santuari L."/>
            <person name="Cao Q."/>
            <person name="Sharma T."/>
            <person name="Shen D."/>
            <person name="Roswanjaya Y."/>
            <person name="Wardhani T."/>
            <person name="Kalhor M.S."/>
            <person name="Jansen J."/>
            <person name="Van den Hoogen J."/>
            <person name="Gungor B."/>
            <person name="Hartog M."/>
            <person name="Hontelez J."/>
            <person name="Verver J."/>
            <person name="Yang W.-C."/>
            <person name="Schijlen E."/>
            <person name="Repin R."/>
            <person name="Schilthuizen M."/>
            <person name="Schranz E."/>
            <person name="Heidstra R."/>
            <person name="Miyata K."/>
            <person name="Fedorova E."/>
            <person name="Kohlen W."/>
            <person name="Bisseling T."/>
            <person name="Smit S."/>
            <person name="Geurts R."/>
        </authorList>
    </citation>
    <scope>NUCLEOTIDE SEQUENCE [LARGE SCALE GENOMIC DNA]</scope>
    <source>
        <strain evidence="15">cv. WU1-14</strain>
    </source>
</reference>
<dbReference type="PANTHER" id="PTHR47944">
    <property type="entry name" value="CYTOCHROME P450 98A9"/>
    <property type="match status" value="1"/>
</dbReference>
<feature type="binding site" description="axial binding residue" evidence="12">
    <location>
        <position position="444"/>
    </location>
    <ligand>
        <name>heme</name>
        <dbReference type="ChEBI" id="CHEBI:30413"/>
    </ligand>
    <ligandPart>
        <name>Fe</name>
        <dbReference type="ChEBI" id="CHEBI:18248"/>
    </ligandPart>
</feature>
<evidence type="ECO:0000256" key="12">
    <source>
        <dbReference type="PIRSR" id="PIRSR602401-1"/>
    </source>
</evidence>
<dbReference type="STRING" id="3476.A0A2P5C8H8"/>
<keyword evidence="9 12" id="KW-0408">Iron</keyword>
<dbReference type="InterPro" id="IPR002401">
    <property type="entry name" value="Cyt_P450_E_grp-I"/>
</dbReference>
<dbReference type="InterPro" id="IPR001128">
    <property type="entry name" value="Cyt_P450"/>
</dbReference>
<dbReference type="PANTHER" id="PTHR47944:SF10">
    <property type="entry name" value="CYTOCHROME P450 98A9"/>
    <property type="match status" value="1"/>
</dbReference>
<dbReference type="GO" id="GO:0004497">
    <property type="term" value="F:monooxygenase activity"/>
    <property type="evidence" value="ECO:0007669"/>
    <property type="project" value="UniProtKB-KW"/>
</dbReference>
<keyword evidence="4 12" id="KW-0349">Heme</keyword>
<keyword evidence="7" id="KW-1133">Transmembrane helix</keyword>
<organism evidence="14 15">
    <name type="scientific">Parasponia andersonii</name>
    <name type="common">Sponia andersonii</name>
    <dbReference type="NCBI Taxonomy" id="3476"/>
    <lineage>
        <taxon>Eukaryota</taxon>
        <taxon>Viridiplantae</taxon>
        <taxon>Streptophyta</taxon>
        <taxon>Embryophyta</taxon>
        <taxon>Tracheophyta</taxon>
        <taxon>Spermatophyta</taxon>
        <taxon>Magnoliopsida</taxon>
        <taxon>eudicotyledons</taxon>
        <taxon>Gunneridae</taxon>
        <taxon>Pentapetalae</taxon>
        <taxon>rosids</taxon>
        <taxon>fabids</taxon>
        <taxon>Rosales</taxon>
        <taxon>Cannabaceae</taxon>
        <taxon>Parasponia</taxon>
    </lineage>
</organism>
<keyword evidence="15" id="KW-1185">Reference proteome</keyword>
<dbReference type="PROSITE" id="PS00086">
    <property type="entry name" value="CYTOCHROME_P450"/>
    <property type="match status" value="1"/>
</dbReference>
<comment type="cofactor">
    <cofactor evidence="1 12">
        <name>heme</name>
        <dbReference type="ChEBI" id="CHEBI:30413"/>
    </cofactor>
</comment>
<comment type="similarity">
    <text evidence="3 13">Belongs to the cytochrome P450 family.</text>
</comment>
<evidence type="ECO:0000313" key="15">
    <source>
        <dbReference type="Proteomes" id="UP000237105"/>
    </source>
</evidence>
<evidence type="ECO:0000256" key="8">
    <source>
        <dbReference type="ARBA" id="ARBA00023002"/>
    </source>
</evidence>
<dbReference type="InterPro" id="IPR017972">
    <property type="entry name" value="Cyt_P450_CS"/>
</dbReference>
<evidence type="ECO:0000256" key="2">
    <source>
        <dbReference type="ARBA" id="ARBA00004167"/>
    </source>
</evidence>
<dbReference type="EMBL" id="JXTB01000160">
    <property type="protein sequence ID" value="PON57349.1"/>
    <property type="molecule type" value="Genomic_DNA"/>
</dbReference>
<dbReference type="GO" id="GO:0016705">
    <property type="term" value="F:oxidoreductase activity, acting on paired donors, with incorporation or reduction of molecular oxygen"/>
    <property type="evidence" value="ECO:0007669"/>
    <property type="project" value="InterPro"/>
</dbReference>
<dbReference type="Gene3D" id="1.10.630.10">
    <property type="entry name" value="Cytochrome P450"/>
    <property type="match status" value="1"/>
</dbReference>
<evidence type="ECO:0000256" key="7">
    <source>
        <dbReference type="ARBA" id="ARBA00022989"/>
    </source>
</evidence>
<gene>
    <name evidence="14" type="ORF">PanWU01x14_174660</name>
</gene>
<keyword evidence="11" id="KW-0472">Membrane</keyword>
<evidence type="ECO:0000256" key="6">
    <source>
        <dbReference type="ARBA" id="ARBA00022723"/>
    </source>
</evidence>
<dbReference type="SUPFAM" id="SSF48264">
    <property type="entry name" value="Cytochrome P450"/>
    <property type="match status" value="1"/>
</dbReference>
<evidence type="ECO:0000256" key="9">
    <source>
        <dbReference type="ARBA" id="ARBA00023004"/>
    </source>
</evidence>
<evidence type="ECO:0000256" key="11">
    <source>
        <dbReference type="ARBA" id="ARBA00023136"/>
    </source>
</evidence>
<dbReference type="FunFam" id="1.10.630.10:FF:000039">
    <property type="entry name" value="Cytochrome P450"/>
    <property type="match status" value="1"/>
</dbReference>
<evidence type="ECO:0000256" key="3">
    <source>
        <dbReference type="ARBA" id="ARBA00010617"/>
    </source>
</evidence>
<evidence type="ECO:0000256" key="5">
    <source>
        <dbReference type="ARBA" id="ARBA00022692"/>
    </source>
</evidence>
<evidence type="ECO:0000313" key="14">
    <source>
        <dbReference type="EMBL" id="PON57349.1"/>
    </source>
</evidence>
<proteinExistence type="inferred from homology"/>
<dbReference type="InterPro" id="IPR036396">
    <property type="entry name" value="Cyt_P450_sf"/>
</dbReference>
<sequence>MPEPHPLFPIFVISIFLLYKLYQWLRFKLPPGPYPWPIVGNLHINMRNPVTFRSYFDLSQAYGPIISVWYGSNLNVVVSNSELAKEVLKDNDQKLANRHRTWPLAKISKDGMDLIWADYGPHYMKVRKICTLELFSSRSLEALRHIREEEVRSMVESILKESNSFNGKSLVVRKYIGSVAFNYLTRLVFGKRFEDGEGELDQQGLEFKALVSSGNKNGASIILNVLENIWLFKWVFWLPNKGFSEHLARRDKLIGDIMEEHKSKVKSEVSDAAKQDFIDVLLSLKDKYELSEDTITGLLWDMITAGMDTITISVEWAMAQLVKNPRVQHKAQEELNRVIGPGRAMTESDFPNLSYLQCVAKEALRLHPPTPLMLPHKASANVKVGGFDIPRGTNVHVNVWAIGRDPNVWPDPLEFRPERFMVENVDAKGHDFRLLPFGAGRRICPAAQLGSNLVTSMLGQLLHHFCWTLPKGVKPEEIDMSETPGLVTYMRTPLQAVPISRLPRHLDKVMV</sequence>
<dbReference type="PRINTS" id="PR00385">
    <property type="entry name" value="P450"/>
</dbReference>
<dbReference type="GO" id="GO:0005506">
    <property type="term" value="F:iron ion binding"/>
    <property type="evidence" value="ECO:0007669"/>
    <property type="project" value="InterPro"/>
</dbReference>
<name>A0A2P5C8H8_PARAD</name>
<dbReference type="AlphaFoldDB" id="A0A2P5C8H8"/>
<dbReference type="Pfam" id="PF00067">
    <property type="entry name" value="p450"/>
    <property type="match status" value="1"/>
</dbReference>